<organism evidence="2 3">
    <name type="scientific">Linum trigynum</name>
    <dbReference type="NCBI Taxonomy" id="586398"/>
    <lineage>
        <taxon>Eukaryota</taxon>
        <taxon>Viridiplantae</taxon>
        <taxon>Streptophyta</taxon>
        <taxon>Embryophyta</taxon>
        <taxon>Tracheophyta</taxon>
        <taxon>Spermatophyta</taxon>
        <taxon>Magnoliopsida</taxon>
        <taxon>eudicotyledons</taxon>
        <taxon>Gunneridae</taxon>
        <taxon>Pentapetalae</taxon>
        <taxon>rosids</taxon>
        <taxon>fabids</taxon>
        <taxon>Malpighiales</taxon>
        <taxon>Linaceae</taxon>
        <taxon>Linum</taxon>
    </lineage>
</organism>
<feature type="transmembrane region" description="Helical" evidence="1">
    <location>
        <begin position="153"/>
        <end position="173"/>
    </location>
</feature>
<evidence type="ECO:0000256" key="1">
    <source>
        <dbReference type="SAM" id="Phobius"/>
    </source>
</evidence>
<sequence length="217" mass="24793">MFVYTEAVEGIGVILETGKHLVSMVEVNYMEIILTKVTMILIPTFSTKSKVKVIINLSHHMKKKSNGAMPTNPSTASIQVAVVFTTTIMELMKVHFMIWIIWKIPCQHQLVTPVMKKKGAMLVQTALTLLKVLMIQEAQSQTQMMMRCLVTMYLYRTTLTFWTTIGVSTATWGRQRSQYGVHSLVSTYYLIFIIINSLFLEPLVHFFAKVGQRFGEF</sequence>
<dbReference type="EMBL" id="OZ034822">
    <property type="protein sequence ID" value="CAL1411847.1"/>
    <property type="molecule type" value="Genomic_DNA"/>
</dbReference>
<accession>A0AAV2GNM4</accession>
<evidence type="ECO:0000313" key="3">
    <source>
        <dbReference type="Proteomes" id="UP001497516"/>
    </source>
</evidence>
<reference evidence="2 3" key="1">
    <citation type="submission" date="2024-04" db="EMBL/GenBank/DDBJ databases">
        <authorList>
            <person name="Fracassetti M."/>
        </authorList>
    </citation>
    <scope>NUCLEOTIDE SEQUENCE [LARGE SCALE GENOMIC DNA]</scope>
</reference>
<dbReference type="AlphaFoldDB" id="A0AAV2GNM4"/>
<dbReference type="Proteomes" id="UP001497516">
    <property type="component" value="Chromosome 9"/>
</dbReference>
<evidence type="ECO:0000313" key="2">
    <source>
        <dbReference type="EMBL" id="CAL1411847.1"/>
    </source>
</evidence>
<proteinExistence type="predicted"/>
<protein>
    <submittedName>
        <fullName evidence="2">Uncharacterized protein</fullName>
    </submittedName>
</protein>
<gene>
    <name evidence="2" type="ORF">LTRI10_LOCUS51180</name>
</gene>
<name>A0AAV2GNM4_9ROSI</name>
<keyword evidence="3" id="KW-1185">Reference proteome</keyword>
<keyword evidence="1" id="KW-0812">Transmembrane</keyword>
<feature type="transmembrane region" description="Helical" evidence="1">
    <location>
        <begin position="188"/>
        <end position="208"/>
    </location>
</feature>
<keyword evidence="1" id="KW-1133">Transmembrane helix</keyword>
<keyword evidence="1" id="KW-0472">Membrane</keyword>